<feature type="compositionally biased region" description="Basic and acidic residues" evidence="1">
    <location>
        <begin position="63"/>
        <end position="73"/>
    </location>
</feature>
<sequence>MLSEQEKRDRQIAREIEGSSRLANGDGPLTKRERRRASKRKYEANNRERIWARRREKLALDESLRERRREASRKYKAKQRALKAMTPEQRERELHRRQQARWAKANPDCIADAQRKWREKQDPELFRKYDAKRYALHAEKIKARKLAYYYANRERIKAKRRAQS</sequence>
<dbReference type="AlphaFoldDB" id="A0A6I6MUN8"/>
<accession>A0A6I6MUN8</accession>
<evidence type="ECO:0000256" key="1">
    <source>
        <dbReference type="SAM" id="MobiDB-lite"/>
    </source>
</evidence>
<feature type="region of interest" description="Disordered" evidence="1">
    <location>
        <begin position="1"/>
        <end position="46"/>
    </location>
</feature>
<gene>
    <name evidence="2" type="ORF">DSM104635_01716</name>
</gene>
<organism evidence="2 3">
    <name type="scientific">Terricaulis silvestris</name>
    <dbReference type="NCBI Taxonomy" id="2686094"/>
    <lineage>
        <taxon>Bacteria</taxon>
        <taxon>Pseudomonadati</taxon>
        <taxon>Pseudomonadota</taxon>
        <taxon>Alphaproteobacteria</taxon>
        <taxon>Caulobacterales</taxon>
        <taxon>Caulobacteraceae</taxon>
        <taxon>Terricaulis</taxon>
    </lineage>
</organism>
<dbReference type="RefSeq" id="WP_158765785.1">
    <property type="nucleotide sequence ID" value="NZ_CP047045.1"/>
</dbReference>
<name>A0A6I6MUN8_9CAUL</name>
<dbReference type="KEGG" id="tsv:DSM104635_01716"/>
<keyword evidence="3" id="KW-1185">Reference proteome</keyword>
<proteinExistence type="predicted"/>
<protein>
    <submittedName>
        <fullName evidence="2">Uncharacterized protein</fullName>
    </submittedName>
</protein>
<evidence type="ECO:0000313" key="3">
    <source>
        <dbReference type="Proteomes" id="UP000431269"/>
    </source>
</evidence>
<evidence type="ECO:0000313" key="2">
    <source>
        <dbReference type="EMBL" id="QGZ94883.1"/>
    </source>
</evidence>
<feature type="compositionally biased region" description="Basic and acidic residues" evidence="1">
    <location>
        <begin position="1"/>
        <end position="18"/>
    </location>
</feature>
<reference evidence="3" key="1">
    <citation type="submission" date="2019-12" db="EMBL/GenBank/DDBJ databases">
        <title>Complete genome of Terracaulis silvestris 0127_4.</title>
        <authorList>
            <person name="Vieira S."/>
            <person name="Riedel T."/>
            <person name="Sproer C."/>
            <person name="Pascual J."/>
            <person name="Boedeker C."/>
            <person name="Overmann J."/>
        </authorList>
    </citation>
    <scope>NUCLEOTIDE SEQUENCE [LARGE SCALE GENOMIC DNA]</scope>
    <source>
        <strain evidence="3">0127_4</strain>
    </source>
</reference>
<dbReference type="EMBL" id="CP047045">
    <property type="protein sequence ID" value="QGZ94883.1"/>
    <property type="molecule type" value="Genomic_DNA"/>
</dbReference>
<dbReference type="Proteomes" id="UP000431269">
    <property type="component" value="Chromosome"/>
</dbReference>
<feature type="region of interest" description="Disordered" evidence="1">
    <location>
        <begin position="63"/>
        <end position="105"/>
    </location>
</feature>